<gene>
    <name evidence="1" type="ORF">CPELLU_LOCUS4190</name>
</gene>
<dbReference type="Proteomes" id="UP000789759">
    <property type="component" value="Unassembled WGS sequence"/>
</dbReference>
<accession>A0A9N9FJX3</accession>
<organism evidence="1 2">
    <name type="scientific">Cetraspora pellucida</name>
    <dbReference type="NCBI Taxonomy" id="1433469"/>
    <lineage>
        <taxon>Eukaryota</taxon>
        <taxon>Fungi</taxon>
        <taxon>Fungi incertae sedis</taxon>
        <taxon>Mucoromycota</taxon>
        <taxon>Glomeromycotina</taxon>
        <taxon>Glomeromycetes</taxon>
        <taxon>Diversisporales</taxon>
        <taxon>Gigasporaceae</taxon>
        <taxon>Cetraspora</taxon>
    </lineage>
</organism>
<dbReference type="AlphaFoldDB" id="A0A9N9FJX3"/>
<comment type="caution">
    <text evidence="1">The sequence shown here is derived from an EMBL/GenBank/DDBJ whole genome shotgun (WGS) entry which is preliminary data.</text>
</comment>
<evidence type="ECO:0000313" key="2">
    <source>
        <dbReference type="Proteomes" id="UP000789759"/>
    </source>
</evidence>
<sequence>MCHTHRRFTESRKVILSASIRVSTLSITITPGKERIKSGIKTNNTYDTQQRHFELICLIGAIHKNNRRILTSKDYRFIVYKEKSLSFLQQFSTVALKVDEQSDVLTDYYRNYDCNCHCELPDAIDYYVK</sequence>
<dbReference type="EMBL" id="CAJVQA010002159">
    <property type="protein sequence ID" value="CAG8538591.1"/>
    <property type="molecule type" value="Genomic_DNA"/>
</dbReference>
<protein>
    <submittedName>
        <fullName evidence="1">4884_t:CDS:1</fullName>
    </submittedName>
</protein>
<proteinExistence type="predicted"/>
<keyword evidence="2" id="KW-1185">Reference proteome</keyword>
<name>A0A9N9FJX3_9GLOM</name>
<reference evidence="1" key="1">
    <citation type="submission" date="2021-06" db="EMBL/GenBank/DDBJ databases">
        <authorList>
            <person name="Kallberg Y."/>
            <person name="Tangrot J."/>
            <person name="Rosling A."/>
        </authorList>
    </citation>
    <scope>NUCLEOTIDE SEQUENCE</scope>
    <source>
        <strain evidence="1">FL966</strain>
    </source>
</reference>
<evidence type="ECO:0000313" key="1">
    <source>
        <dbReference type="EMBL" id="CAG8538591.1"/>
    </source>
</evidence>